<dbReference type="EMBL" id="SKBU01000028">
    <property type="protein sequence ID" value="TCJ15145.1"/>
    <property type="molecule type" value="Genomic_DNA"/>
</dbReference>
<reference evidence="2 3" key="1">
    <citation type="submission" date="2019-03" db="EMBL/GenBank/DDBJ databases">
        <title>Whole genome sequence of a novel Rubrobacter taiwanensis strain, isolated from Yellowstone National Park.</title>
        <authorList>
            <person name="Freed S."/>
            <person name="Ramaley R.F."/>
            <person name="Kyndt J.A."/>
        </authorList>
    </citation>
    <scope>NUCLEOTIDE SEQUENCE [LARGE SCALE GENOMIC DNA]</scope>
    <source>
        <strain evidence="2 3">Yellowstone</strain>
    </source>
</reference>
<dbReference type="OrthoDB" id="9793465at2"/>
<evidence type="ECO:0000313" key="3">
    <source>
        <dbReference type="Proteomes" id="UP000295244"/>
    </source>
</evidence>
<comment type="caution">
    <text evidence="2">The sequence shown here is derived from an EMBL/GenBank/DDBJ whole genome shotgun (WGS) entry which is preliminary data.</text>
</comment>
<accession>A0A4R1BDG5</accession>
<evidence type="ECO:0000256" key="1">
    <source>
        <dbReference type="ARBA" id="ARBA00005721"/>
    </source>
</evidence>
<dbReference type="AlphaFoldDB" id="A0A4R1BDG5"/>
<dbReference type="InterPro" id="IPR005531">
    <property type="entry name" value="Asp23"/>
</dbReference>
<sequence>MSARSREVDRVPVDTGVEGEVTDVSVEVLEAYAESAALEVEGVARIVEPAESLAGRFRSGRGIRLVVDEETGEVEVHLHLQLYYGMRLAEVATEAGERVRQTLSSAVRVGQVVVRVEDLALPER</sequence>
<evidence type="ECO:0000313" key="2">
    <source>
        <dbReference type="EMBL" id="TCJ15145.1"/>
    </source>
</evidence>
<dbReference type="RefSeq" id="WP_132692588.1">
    <property type="nucleotide sequence ID" value="NZ_SKBU01000028.1"/>
</dbReference>
<gene>
    <name evidence="2" type="ORF">E0L93_13400</name>
</gene>
<proteinExistence type="inferred from homology"/>
<keyword evidence="3" id="KW-1185">Reference proteome</keyword>
<name>A0A4R1BDG5_9ACTN</name>
<dbReference type="Pfam" id="PF03780">
    <property type="entry name" value="Asp23"/>
    <property type="match status" value="1"/>
</dbReference>
<dbReference type="Proteomes" id="UP000295244">
    <property type="component" value="Unassembled WGS sequence"/>
</dbReference>
<organism evidence="2 3">
    <name type="scientific">Rubrobacter taiwanensis</name>
    <dbReference type="NCBI Taxonomy" id="185139"/>
    <lineage>
        <taxon>Bacteria</taxon>
        <taxon>Bacillati</taxon>
        <taxon>Actinomycetota</taxon>
        <taxon>Rubrobacteria</taxon>
        <taxon>Rubrobacterales</taxon>
        <taxon>Rubrobacteraceae</taxon>
        <taxon>Rubrobacter</taxon>
    </lineage>
</organism>
<protein>
    <submittedName>
        <fullName evidence="2">Asp23/Gls24 family envelope stress response protein</fullName>
    </submittedName>
</protein>
<comment type="similarity">
    <text evidence="1">Belongs to the asp23 family.</text>
</comment>